<evidence type="ECO:0000256" key="4">
    <source>
        <dbReference type="SAM" id="MobiDB-lite"/>
    </source>
</evidence>
<reference evidence="5" key="3">
    <citation type="submission" date="2014-11" db="UniProtKB">
        <authorList>
            <consortium name="EnsemblProtists"/>
        </authorList>
    </citation>
    <scope>IDENTIFICATION</scope>
    <source>
        <strain evidence="5">DAOM BR144</strain>
    </source>
</reference>
<dbReference type="HOGENOM" id="CLU_541333_0_0_1"/>
<dbReference type="EnsemblProtists" id="PYU1_T002325">
    <property type="protein sequence ID" value="PYU1_T002325"/>
    <property type="gene ID" value="PYU1_G002322"/>
</dbReference>
<dbReference type="AlphaFoldDB" id="K3WBI4"/>
<dbReference type="Gene3D" id="3.80.10.10">
    <property type="entry name" value="Ribonuclease Inhibitor"/>
    <property type="match status" value="1"/>
</dbReference>
<keyword evidence="3" id="KW-0677">Repeat</keyword>
<feature type="region of interest" description="Disordered" evidence="4">
    <location>
        <begin position="1"/>
        <end position="64"/>
    </location>
</feature>
<dbReference type="VEuPathDB" id="FungiDB:PYU1_G002322"/>
<keyword evidence="1" id="KW-0343">GTPase activation</keyword>
<dbReference type="InterPro" id="IPR032675">
    <property type="entry name" value="LRR_dom_sf"/>
</dbReference>
<dbReference type="InterPro" id="IPR027038">
    <property type="entry name" value="RanGap"/>
</dbReference>
<accession>K3WBI4</accession>
<dbReference type="InterPro" id="IPR001611">
    <property type="entry name" value="Leu-rich_rpt"/>
</dbReference>
<dbReference type="GO" id="GO:0005829">
    <property type="term" value="C:cytosol"/>
    <property type="evidence" value="ECO:0007669"/>
    <property type="project" value="TreeGrafter"/>
</dbReference>
<feature type="compositionally biased region" description="Polar residues" evidence="4">
    <location>
        <begin position="10"/>
        <end position="26"/>
    </location>
</feature>
<dbReference type="Pfam" id="PF13516">
    <property type="entry name" value="LRR_6"/>
    <property type="match status" value="1"/>
</dbReference>
<dbReference type="SMART" id="SM00368">
    <property type="entry name" value="LRR_RI"/>
    <property type="match status" value="4"/>
</dbReference>
<dbReference type="STRING" id="431595.K3WBI4"/>
<keyword evidence="6" id="KW-1185">Reference proteome</keyword>
<dbReference type="GO" id="GO:0005634">
    <property type="term" value="C:nucleus"/>
    <property type="evidence" value="ECO:0007669"/>
    <property type="project" value="TreeGrafter"/>
</dbReference>
<dbReference type="eggNOG" id="ENOG502RYCE">
    <property type="taxonomic scope" value="Eukaryota"/>
</dbReference>
<protein>
    <submittedName>
        <fullName evidence="5">Uncharacterized protein</fullName>
    </submittedName>
</protein>
<dbReference type="GO" id="GO:0006913">
    <property type="term" value="P:nucleocytoplasmic transport"/>
    <property type="evidence" value="ECO:0007669"/>
    <property type="project" value="TreeGrafter"/>
</dbReference>
<keyword evidence="2" id="KW-0433">Leucine-rich repeat</keyword>
<sequence>MSKVVEASLRLQSIPTGQSQAKPSILSSTSFDSDDSGDDSSSGSESEDSSGSDDSEEEEEPGFVAKISNAFKAKQQRLLDKRRHPVLEWKQAARWDEENDRGLALAEESRRRKEERVAEKAAVRERRVKRKAQRKNNKLKEKEFRELLQSYDNRLVRTEKRTELLTKFSIENRAKEKKNTVDQFLACQLEQESQAAQKIKHLHNEDQLRQLEVSRHLQHSIDTADEIGRRSGILPSMNAPAPAPLEEQDETSSLLVLRVNPPEGAPPRSASATALPSVQKTNGEAPSTLGNQGTGKRPTVVRVASTTVVPKRLFFTVNLKRFKHIDEIRGEAIGDRGGVELARSLLTGACPRVKRIYLGWNRIKYPGIAALADCFIRGACGQLQILDLRCNTIDAKSFQEILSVLEKGGLPELLDLILQGNVIGDDGAKAMAHAMLKGTLLALRLIDVRQNKIRNAGVQAIWNVFTSQCFKRCCPKLQLLDMRRNDASGSLTRSFCPCPPYLEF</sequence>
<feature type="region of interest" description="Disordered" evidence="4">
    <location>
        <begin position="228"/>
        <end position="297"/>
    </location>
</feature>
<evidence type="ECO:0000256" key="3">
    <source>
        <dbReference type="ARBA" id="ARBA00022737"/>
    </source>
</evidence>
<evidence type="ECO:0000313" key="6">
    <source>
        <dbReference type="Proteomes" id="UP000019132"/>
    </source>
</evidence>
<evidence type="ECO:0000313" key="5">
    <source>
        <dbReference type="EnsemblProtists" id="PYU1_T002325"/>
    </source>
</evidence>
<feature type="compositionally biased region" description="Polar residues" evidence="4">
    <location>
        <begin position="270"/>
        <end position="291"/>
    </location>
</feature>
<dbReference type="GO" id="GO:0031267">
    <property type="term" value="F:small GTPase binding"/>
    <property type="evidence" value="ECO:0007669"/>
    <property type="project" value="TreeGrafter"/>
</dbReference>
<dbReference type="GO" id="GO:0048471">
    <property type="term" value="C:perinuclear region of cytoplasm"/>
    <property type="evidence" value="ECO:0007669"/>
    <property type="project" value="TreeGrafter"/>
</dbReference>
<dbReference type="PANTHER" id="PTHR24113:SF12">
    <property type="entry name" value="RAN GTPASE-ACTIVATING PROTEIN 1"/>
    <property type="match status" value="1"/>
</dbReference>
<dbReference type="GO" id="GO:0005096">
    <property type="term" value="F:GTPase activator activity"/>
    <property type="evidence" value="ECO:0007669"/>
    <property type="project" value="UniProtKB-KW"/>
</dbReference>
<name>K3WBI4_GLOUD</name>
<evidence type="ECO:0000256" key="1">
    <source>
        <dbReference type="ARBA" id="ARBA00022468"/>
    </source>
</evidence>
<dbReference type="Proteomes" id="UP000019132">
    <property type="component" value="Unassembled WGS sequence"/>
</dbReference>
<reference evidence="6" key="1">
    <citation type="journal article" date="2010" name="Genome Biol.">
        <title>Genome sequence of the necrotrophic plant pathogen Pythium ultimum reveals original pathogenicity mechanisms and effector repertoire.</title>
        <authorList>
            <person name="Levesque C.A."/>
            <person name="Brouwer H."/>
            <person name="Cano L."/>
            <person name="Hamilton J.P."/>
            <person name="Holt C."/>
            <person name="Huitema E."/>
            <person name="Raffaele S."/>
            <person name="Robideau G.P."/>
            <person name="Thines M."/>
            <person name="Win J."/>
            <person name="Zerillo M.M."/>
            <person name="Beakes G.W."/>
            <person name="Boore J.L."/>
            <person name="Busam D."/>
            <person name="Dumas B."/>
            <person name="Ferriera S."/>
            <person name="Fuerstenberg S.I."/>
            <person name="Gachon C.M."/>
            <person name="Gaulin E."/>
            <person name="Govers F."/>
            <person name="Grenville-Briggs L."/>
            <person name="Horner N."/>
            <person name="Hostetler J."/>
            <person name="Jiang R.H."/>
            <person name="Johnson J."/>
            <person name="Krajaejun T."/>
            <person name="Lin H."/>
            <person name="Meijer H.J."/>
            <person name="Moore B."/>
            <person name="Morris P."/>
            <person name="Phuntmart V."/>
            <person name="Puiu D."/>
            <person name="Shetty J."/>
            <person name="Stajich J.E."/>
            <person name="Tripathy S."/>
            <person name="Wawra S."/>
            <person name="van West P."/>
            <person name="Whitty B.R."/>
            <person name="Coutinho P.M."/>
            <person name="Henrissat B."/>
            <person name="Martin F."/>
            <person name="Thomas P.D."/>
            <person name="Tyler B.M."/>
            <person name="De Vries R.P."/>
            <person name="Kamoun S."/>
            <person name="Yandell M."/>
            <person name="Tisserat N."/>
            <person name="Buell C.R."/>
        </authorList>
    </citation>
    <scope>NUCLEOTIDE SEQUENCE</scope>
    <source>
        <strain evidence="6">DAOM:BR144</strain>
    </source>
</reference>
<organism evidence="5 6">
    <name type="scientific">Globisporangium ultimum (strain ATCC 200006 / CBS 805.95 / DAOM BR144)</name>
    <name type="common">Pythium ultimum</name>
    <dbReference type="NCBI Taxonomy" id="431595"/>
    <lineage>
        <taxon>Eukaryota</taxon>
        <taxon>Sar</taxon>
        <taxon>Stramenopiles</taxon>
        <taxon>Oomycota</taxon>
        <taxon>Peronosporomycetes</taxon>
        <taxon>Pythiales</taxon>
        <taxon>Pythiaceae</taxon>
        <taxon>Globisporangium</taxon>
    </lineage>
</organism>
<evidence type="ECO:0000256" key="2">
    <source>
        <dbReference type="ARBA" id="ARBA00022614"/>
    </source>
</evidence>
<dbReference type="InParanoid" id="K3WBI4"/>
<proteinExistence type="predicted"/>
<dbReference type="SUPFAM" id="SSF52047">
    <property type="entry name" value="RNI-like"/>
    <property type="match status" value="1"/>
</dbReference>
<dbReference type="PANTHER" id="PTHR24113">
    <property type="entry name" value="RAN GTPASE-ACTIVATING PROTEIN 1"/>
    <property type="match status" value="1"/>
</dbReference>
<reference evidence="6" key="2">
    <citation type="submission" date="2010-04" db="EMBL/GenBank/DDBJ databases">
        <authorList>
            <person name="Buell R."/>
            <person name="Hamilton J."/>
            <person name="Hostetler J."/>
        </authorList>
    </citation>
    <scope>NUCLEOTIDE SEQUENCE [LARGE SCALE GENOMIC DNA]</scope>
    <source>
        <strain evidence="6">DAOM:BR144</strain>
    </source>
</reference>
<feature type="compositionally biased region" description="Acidic residues" evidence="4">
    <location>
        <begin position="45"/>
        <end position="61"/>
    </location>
</feature>
<dbReference type="OMA" id="FCPCPPY"/>